<proteinExistence type="predicted"/>
<evidence type="ECO:0000313" key="2">
    <source>
        <dbReference type="EMBL" id="KAH3834686.1"/>
    </source>
</evidence>
<evidence type="ECO:0000256" key="1">
    <source>
        <dbReference type="SAM" id="MobiDB-lite"/>
    </source>
</evidence>
<dbReference type="AlphaFoldDB" id="A0A9D4K8A5"/>
<dbReference type="Proteomes" id="UP000828390">
    <property type="component" value="Unassembled WGS sequence"/>
</dbReference>
<dbReference type="EMBL" id="JAIWYP010000004">
    <property type="protein sequence ID" value="KAH3834686.1"/>
    <property type="molecule type" value="Genomic_DNA"/>
</dbReference>
<sequence>MTEQDVHRIHTRRAGSAVQPQRKQLQPDRRSGPNTARVKTREHFKQSCDFCGRKHPKTAKCPAKGVTCHTCGKKQSFRKSVPVEKIALTECRNKQLMLRNRQCM</sequence>
<gene>
    <name evidence="2" type="ORF">DPMN_108019</name>
</gene>
<keyword evidence="3" id="KW-1185">Reference proteome</keyword>
<name>A0A9D4K8A5_DREPO</name>
<protein>
    <submittedName>
        <fullName evidence="2">Uncharacterized protein</fullName>
    </submittedName>
</protein>
<reference evidence="2" key="1">
    <citation type="journal article" date="2019" name="bioRxiv">
        <title>The Genome of the Zebra Mussel, Dreissena polymorpha: A Resource for Invasive Species Research.</title>
        <authorList>
            <person name="McCartney M.A."/>
            <person name="Auch B."/>
            <person name="Kono T."/>
            <person name="Mallez S."/>
            <person name="Zhang Y."/>
            <person name="Obille A."/>
            <person name="Becker A."/>
            <person name="Abrahante J.E."/>
            <person name="Garbe J."/>
            <person name="Badalamenti J.P."/>
            <person name="Herman A."/>
            <person name="Mangelson H."/>
            <person name="Liachko I."/>
            <person name="Sullivan S."/>
            <person name="Sone E.D."/>
            <person name="Koren S."/>
            <person name="Silverstein K.A.T."/>
            <person name="Beckman K.B."/>
            <person name="Gohl D.M."/>
        </authorList>
    </citation>
    <scope>NUCLEOTIDE SEQUENCE</scope>
    <source>
        <strain evidence="2">Duluth1</strain>
        <tissue evidence="2">Whole animal</tissue>
    </source>
</reference>
<organism evidence="2 3">
    <name type="scientific">Dreissena polymorpha</name>
    <name type="common">Zebra mussel</name>
    <name type="synonym">Mytilus polymorpha</name>
    <dbReference type="NCBI Taxonomy" id="45954"/>
    <lineage>
        <taxon>Eukaryota</taxon>
        <taxon>Metazoa</taxon>
        <taxon>Spiralia</taxon>
        <taxon>Lophotrochozoa</taxon>
        <taxon>Mollusca</taxon>
        <taxon>Bivalvia</taxon>
        <taxon>Autobranchia</taxon>
        <taxon>Heteroconchia</taxon>
        <taxon>Euheterodonta</taxon>
        <taxon>Imparidentia</taxon>
        <taxon>Neoheterodontei</taxon>
        <taxon>Myida</taxon>
        <taxon>Dreissenoidea</taxon>
        <taxon>Dreissenidae</taxon>
        <taxon>Dreissena</taxon>
    </lineage>
</organism>
<comment type="caution">
    <text evidence="2">The sequence shown here is derived from an EMBL/GenBank/DDBJ whole genome shotgun (WGS) entry which is preliminary data.</text>
</comment>
<accession>A0A9D4K8A5</accession>
<reference evidence="2" key="2">
    <citation type="submission" date="2020-11" db="EMBL/GenBank/DDBJ databases">
        <authorList>
            <person name="McCartney M.A."/>
            <person name="Auch B."/>
            <person name="Kono T."/>
            <person name="Mallez S."/>
            <person name="Becker A."/>
            <person name="Gohl D.M."/>
            <person name="Silverstein K.A.T."/>
            <person name="Koren S."/>
            <person name="Bechman K.B."/>
            <person name="Herman A."/>
            <person name="Abrahante J.E."/>
            <person name="Garbe J."/>
        </authorList>
    </citation>
    <scope>NUCLEOTIDE SEQUENCE</scope>
    <source>
        <strain evidence="2">Duluth1</strain>
        <tissue evidence="2">Whole animal</tissue>
    </source>
</reference>
<feature type="region of interest" description="Disordered" evidence="1">
    <location>
        <begin position="1"/>
        <end position="40"/>
    </location>
</feature>
<evidence type="ECO:0000313" key="3">
    <source>
        <dbReference type="Proteomes" id="UP000828390"/>
    </source>
</evidence>